<name>A0A645GLP1_9ZZZZ</name>
<keyword evidence="4" id="KW-0378">Hydrolase</keyword>
<organism evidence="4">
    <name type="scientific">bioreactor metagenome</name>
    <dbReference type="NCBI Taxonomy" id="1076179"/>
    <lineage>
        <taxon>unclassified sequences</taxon>
        <taxon>metagenomes</taxon>
        <taxon>ecological metagenomes</taxon>
    </lineage>
</organism>
<dbReference type="Gene3D" id="3.40.50.1220">
    <property type="entry name" value="TPP-binding domain"/>
    <property type="match status" value="1"/>
</dbReference>
<dbReference type="InterPro" id="IPR029035">
    <property type="entry name" value="DHS-like_NAD/FAD-binding_dom"/>
</dbReference>
<dbReference type="GO" id="GO:0016787">
    <property type="term" value="F:hydrolase activity"/>
    <property type="evidence" value="ECO:0007669"/>
    <property type="project" value="UniProtKB-KW"/>
</dbReference>
<evidence type="ECO:0000313" key="4">
    <source>
        <dbReference type="EMBL" id="MPN27838.1"/>
    </source>
</evidence>
<comment type="caution">
    <text evidence="4">The sequence shown here is derived from an EMBL/GenBank/DDBJ whole genome shotgun (WGS) entry which is preliminary data.</text>
</comment>
<dbReference type="InterPro" id="IPR003000">
    <property type="entry name" value="Sirtuin"/>
</dbReference>
<dbReference type="PANTHER" id="PTHR11085:SF10">
    <property type="entry name" value="NAD-DEPENDENT PROTEIN DEACYLASE SIRTUIN-5, MITOCHONDRIAL-RELATED"/>
    <property type="match status" value="1"/>
</dbReference>
<dbReference type="AlphaFoldDB" id="A0A645GLP1"/>
<evidence type="ECO:0000256" key="1">
    <source>
        <dbReference type="ARBA" id="ARBA00022679"/>
    </source>
</evidence>
<proteinExistence type="predicted"/>
<accession>A0A645GLP1</accession>
<dbReference type="Gene3D" id="3.30.1600.10">
    <property type="entry name" value="SIR2/SIRT2 'Small Domain"/>
    <property type="match status" value="1"/>
</dbReference>
<dbReference type="PROSITE" id="PS50305">
    <property type="entry name" value="SIRTUIN"/>
    <property type="match status" value="1"/>
</dbReference>
<dbReference type="GO" id="GO:0070403">
    <property type="term" value="F:NAD+ binding"/>
    <property type="evidence" value="ECO:0007669"/>
    <property type="project" value="InterPro"/>
</dbReference>
<protein>
    <submittedName>
        <fullName evidence="4">NAD-dependent protein deacetylase</fullName>
        <ecNumber evidence="4">3.5.1.-</ecNumber>
    </submittedName>
</protein>
<evidence type="ECO:0000256" key="2">
    <source>
        <dbReference type="ARBA" id="ARBA00023027"/>
    </source>
</evidence>
<dbReference type="PANTHER" id="PTHR11085">
    <property type="entry name" value="NAD-DEPENDENT PROTEIN DEACYLASE SIRTUIN-5, MITOCHONDRIAL-RELATED"/>
    <property type="match status" value="1"/>
</dbReference>
<dbReference type="InterPro" id="IPR050134">
    <property type="entry name" value="NAD-dep_sirtuin_deacylases"/>
</dbReference>
<dbReference type="SUPFAM" id="SSF52467">
    <property type="entry name" value="DHS-like NAD/FAD-binding domain"/>
    <property type="match status" value="1"/>
</dbReference>
<dbReference type="EMBL" id="VSSQ01077864">
    <property type="protein sequence ID" value="MPN27838.1"/>
    <property type="molecule type" value="Genomic_DNA"/>
</dbReference>
<evidence type="ECO:0000259" key="3">
    <source>
        <dbReference type="PROSITE" id="PS50305"/>
    </source>
</evidence>
<dbReference type="Pfam" id="PF02146">
    <property type="entry name" value="SIR2"/>
    <property type="match status" value="1"/>
</dbReference>
<dbReference type="GO" id="GO:0017136">
    <property type="term" value="F:histone deacetylase activity, NAD-dependent"/>
    <property type="evidence" value="ECO:0007669"/>
    <property type="project" value="TreeGrafter"/>
</dbReference>
<keyword evidence="1" id="KW-0808">Transferase</keyword>
<dbReference type="InterPro" id="IPR026591">
    <property type="entry name" value="Sirtuin_cat_small_dom_sf"/>
</dbReference>
<dbReference type="EC" id="3.5.1.-" evidence="4"/>
<feature type="domain" description="Deacetylase sirtuin-type" evidence="3">
    <location>
        <begin position="1"/>
        <end position="109"/>
    </location>
</feature>
<keyword evidence="2" id="KW-0520">NAD</keyword>
<sequence length="109" mass="11678">MDFSHFVIPACPQCGSHLLKPDVVFYGESVPRERVERSRQAVQGSRALLVLGSSLMVYSGYRFVLAEQEAGVPLAAVNHGVTRGDAAFSLKLASDVGPTLQHAAAILQI</sequence>
<dbReference type="InterPro" id="IPR026590">
    <property type="entry name" value="Ssirtuin_cat_dom"/>
</dbReference>
<reference evidence="4" key="1">
    <citation type="submission" date="2019-08" db="EMBL/GenBank/DDBJ databases">
        <authorList>
            <person name="Kucharzyk K."/>
            <person name="Murdoch R.W."/>
            <person name="Higgins S."/>
            <person name="Loffler F."/>
        </authorList>
    </citation>
    <scope>NUCLEOTIDE SEQUENCE</scope>
</reference>
<gene>
    <name evidence="4" type="primary">cobB_40</name>
    <name evidence="4" type="ORF">SDC9_175272</name>
</gene>